<name>A0A0F9TJV9_9ZZZZ</name>
<dbReference type="EMBL" id="LAZR01001630">
    <property type="protein sequence ID" value="KKN41713.1"/>
    <property type="molecule type" value="Genomic_DNA"/>
</dbReference>
<comment type="caution">
    <text evidence="1">The sequence shown here is derived from an EMBL/GenBank/DDBJ whole genome shotgun (WGS) entry which is preliminary data.</text>
</comment>
<proteinExistence type="predicted"/>
<reference evidence="1" key="1">
    <citation type="journal article" date="2015" name="Nature">
        <title>Complex archaea that bridge the gap between prokaryotes and eukaryotes.</title>
        <authorList>
            <person name="Spang A."/>
            <person name="Saw J.H."/>
            <person name="Jorgensen S.L."/>
            <person name="Zaremba-Niedzwiedzka K."/>
            <person name="Martijn J."/>
            <person name="Lind A.E."/>
            <person name="van Eijk R."/>
            <person name="Schleper C."/>
            <person name="Guy L."/>
            <person name="Ettema T.J."/>
        </authorList>
    </citation>
    <scope>NUCLEOTIDE SEQUENCE</scope>
</reference>
<protein>
    <submittedName>
        <fullName evidence="1">Uncharacterized protein</fullName>
    </submittedName>
</protein>
<gene>
    <name evidence="1" type="ORF">LCGC14_0720630</name>
</gene>
<sequence length="64" mass="7319">MMWIIKLRWWLLRKIAGKREVAINLKIEGSLIIEGIEALILNCRLLGKGGEGGIKYDSKRLRPS</sequence>
<evidence type="ECO:0000313" key="1">
    <source>
        <dbReference type="EMBL" id="KKN41713.1"/>
    </source>
</evidence>
<accession>A0A0F9TJV9</accession>
<organism evidence="1">
    <name type="scientific">marine sediment metagenome</name>
    <dbReference type="NCBI Taxonomy" id="412755"/>
    <lineage>
        <taxon>unclassified sequences</taxon>
        <taxon>metagenomes</taxon>
        <taxon>ecological metagenomes</taxon>
    </lineage>
</organism>
<dbReference type="AlphaFoldDB" id="A0A0F9TJV9"/>